<dbReference type="AlphaFoldDB" id="U6GUG3"/>
<sequence>MCVARCFPWRLDEVDYLDTRGDSWLSQLGGRTGRGTVWCGLRVWVRGLCGARGAAVVWVDLRCRGHAVVGVFGVGCVCGLEVCGKWDRWLEDVCWVAEVRSGKHWNEGKDGNAVLTVDELKVVSGVSSHTVVGERVDNMCGVFVESAIDGWRTFVELRLVACGMCLPLT</sequence>
<accession>U6GUG3</accession>
<reference evidence="1" key="1">
    <citation type="submission" date="2013-10" db="EMBL/GenBank/DDBJ databases">
        <title>Genomic analysis of the causative agents of coccidiosis in chickens.</title>
        <authorList>
            <person name="Reid A.J."/>
            <person name="Blake D."/>
            <person name="Billington K."/>
            <person name="Browne H."/>
            <person name="Dunn M."/>
            <person name="Hung S."/>
            <person name="Kawahara F."/>
            <person name="Miranda-Saavedra D."/>
            <person name="Mourier T."/>
            <person name="Nagra H."/>
            <person name="Otto T.D."/>
            <person name="Rawlings N."/>
            <person name="Sanchez A."/>
            <person name="Sanders M."/>
            <person name="Subramaniam C."/>
            <person name="Tay Y."/>
            <person name="Dear P."/>
            <person name="Doerig C."/>
            <person name="Gruber A."/>
            <person name="Parkinson J."/>
            <person name="Shirley M."/>
            <person name="Wan K.L."/>
            <person name="Berriman M."/>
            <person name="Tomley F."/>
            <person name="Pain A."/>
        </authorList>
    </citation>
    <scope>NUCLEOTIDE SEQUENCE</scope>
    <source>
        <strain evidence="1">Houghton</strain>
    </source>
</reference>
<dbReference type="GeneID" id="25274606"/>
<dbReference type="EMBL" id="HG672139">
    <property type="protein sequence ID" value="CDI82204.1"/>
    <property type="molecule type" value="Genomic_DNA"/>
</dbReference>
<protein>
    <submittedName>
        <fullName evidence="1">Uncharacterized protein</fullName>
    </submittedName>
</protein>
<dbReference type="VEuPathDB" id="ToxoDB:EAH_00065360"/>
<dbReference type="RefSeq" id="XP_013248308.1">
    <property type="nucleotide sequence ID" value="XM_013392854.1"/>
</dbReference>
<organism evidence="1 2">
    <name type="scientific">Eimeria acervulina</name>
    <name type="common">Coccidian parasite</name>
    <dbReference type="NCBI Taxonomy" id="5801"/>
    <lineage>
        <taxon>Eukaryota</taxon>
        <taxon>Sar</taxon>
        <taxon>Alveolata</taxon>
        <taxon>Apicomplexa</taxon>
        <taxon>Conoidasida</taxon>
        <taxon>Coccidia</taxon>
        <taxon>Eucoccidiorida</taxon>
        <taxon>Eimeriorina</taxon>
        <taxon>Eimeriidae</taxon>
        <taxon>Eimeria</taxon>
    </lineage>
</organism>
<evidence type="ECO:0000313" key="2">
    <source>
        <dbReference type="Proteomes" id="UP000018050"/>
    </source>
</evidence>
<name>U6GUG3_EIMAC</name>
<reference evidence="1" key="2">
    <citation type="submission" date="2013-10" db="EMBL/GenBank/DDBJ databases">
        <authorList>
            <person name="Aslett M."/>
        </authorList>
    </citation>
    <scope>NUCLEOTIDE SEQUENCE</scope>
    <source>
        <strain evidence="1">Houghton</strain>
    </source>
</reference>
<gene>
    <name evidence="1" type="ORF">EAH_00065360</name>
</gene>
<proteinExistence type="predicted"/>
<dbReference type="Proteomes" id="UP000018050">
    <property type="component" value="Unassembled WGS sequence"/>
</dbReference>
<keyword evidence="2" id="KW-1185">Reference proteome</keyword>
<evidence type="ECO:0000313" key="1">
    <source>
        <dbReference type="EMBL" id="CDI82204.1"/>
    </source>
</evidence>